<dbReference type="InterPro" id="IPR006638">
    <property type="entry name" value="Elp3/MiaA/NifB-like_rSAM"/>
</dbReference>
<keyword evidence="2" id="KW-0489">Methyltransferase</keyword>
<comment type="cofactor">
    <cofactor evidence="1">
        <name>[4Fe-4S] cluster</name>
        <dbReference type="ChEBI" id="CHEBI:49883"/>
    </cofactor>
</comment>
<evidence type="ECO:0000256" key="1">
    <source>
        <dbReference type="ARBA" id="ARBA00001966"/>
    </source>
</evidence>
<dbReference type="GO" id="GO:0003824">
    <property type="term" value="F:catalytic activity"/>
    <property type="evidence" value="ECO:0007669"/>
    <property type="project" value="InterPro"/>
</dbReference>
<keyword evidence="3" id="KW-0808">Transferase</keyword>
<dbReference type="InterPro" id="IPR023404">
    <property type="entry name" value="rSAM_horseshoe"/>
</dbReference>
<dbReference type="SFLD" id="SFLDS00029">
    <property type="entry name" value="Radical_SAM"/>
    <property type="match status" value="1"/>
</dbReference>
<dbReference type="Pfam" id="PF04055">
    <property type="entry name" value="Radical_SAM"/>
    <property type="match status" value="1"/>
</dbReference>
<dbReference type="GO" id="GO:0031419">
    <property type="term" value="F:cobalamin binding"/>
    <property type="evidence" value="ECO:0007669"/>
    <property type="project" value="InterPro"/>
</dbReference>
<dbReference type="SMART" id="SM00729">
    <property type="entry name" value="Elp3"/>
    <property type="match status" value="1"/>
</dbReference>
<accession>A0A975GJR3</accession>
<feature type="domain" description="B12-binding" evidence="8">
    <location>
        <begin position="2"/>
        <end position="178"/>
    </location>
</feature>
<dbReference type="Pfam" id="PF02310">
    <property type="entry name" value="B12-binding"/>
    <property type="match status" value="1"/>
</dbReference>
<evidence type="ECO:0000256" key="7">
    <source>
        <dbReference type="ARBA" id="ARBA00023014"/>
    </source>
</evidence>
<dbReference type="GO" id="GO:0046872">
    <property type="term" value="F:metal ion binding"/>
    <property type="evidence" value="ECO:0007669"/>
    <property type="project" value="UniProtKB-KW"/>
</dbReference>
<protein>
    <submittedName>
        <fullName evidence="10">Cobalamin-binding radical SAM protein</fullName>
    </submittedName>
</protein>
<dbReference type="RefSeq" id="WP_207689557.1">
    <property type="nucleotide sequence ID" value="NZ_CP061799.1"/>
</dbReference>
<dbReference type="InterPro" id="IPR058240">
    <property type="entry name" value="rSAM_sf"/>
</dbReference>
<organism evidence="10 11">
    <name type="scientific">Desulfonema limicola</name>
    <dbReference type="NCBI Taxonomy" id="45656"/>
    <lineage>
        <taxon>Bacteria</taxon>
        <taxon>Pseudomonadati</taxon>
        <taxon>Thermodesulfobacteriota</taxon>
        <taxon>Desulfobacteria</taxon>
        <taxon>Desulfobacterales</taxon>
        <taxon>Desulfococcaceae</taxon>
        <taxon>Desulfonema</taxon>
    </lineage>
</organism>
<evidence type="ECO:0000256" key="2">
    <source>
        <dbReference type="ARBA" id="ARBA00022603"/>
    </source>
</evidence>
<evidence type="ECO:0000256" key="4">
    <source>
        <dbReference type="ARBA" id="ARBA00022691"/>
    </source>
</evidence>
<dbReference type="SUPFAM" id="SSF52242">
    <property type="entry name" value="Cobalamin (vitamin B12)-binding domain"/>
    <property type="match status" value="1"/>
</dbReference>
<keyword evidence="11" id="KW-1185">Reference proteome</keyword>
<evidence type="ECO:0000259" key="8">
    <source>
        <dbReference type="PROSITE" id="PS51332"/>
    </source>
</evidence>
<dbReference type="InterPro" id="IPR051198">
    <property type="entry name" value="BchE-like"/>
</dbReference>
<dbReference type="InterPro" id="IPR034466">
    <property type="entry name" value="Methyltransferase_Class_B"/>
</dbReference>
<dbReference type="Gene3D" id="3.80.30.20">
    <property type="entry name" value="tm_1862 like domain"/>
    <property type="match status" value="1"/>
</dbReference>
<keyword evidence="7" id="KW-0411">Iron-sulfur</keyword>
<name>A0A975GJR3_9BACT</name>
<keyword evidence="4" id="KW-0949">S-adenosyl-L-methionine</keyword>
<evidence type="ECO:0000256" key="3">
    <source>
        <dbReference type="ARBA" id="ARBA00022679"/>
    </source>
</evidence>
<keyword evidence="6" id="KW-0408">Iron</keyword>
<evidence type="ECO:0000313" key="11">
    <source>
        <dbReference type="Proteomes" id="UP000663720"/>
    </source>
</evidence>
<dbReference type="InterPro" id="IPR006158">
    <property type="entry name" value="Cobalamin-bd"/>
</dbReference>
<keyword evidence="5" id="KW-0479">Metal-binding</keyword>
<dbReference type="SFLD" id="SFLDG01123">
    <property type="entry name" value="methyltransferase_(Class_B)"/>
    <property type="match status" value="1"/>
</dbReference>
<dbReference type="InterPro" id="IPR007197">
    <property type="entry name" value="rSAM"/>
</dbReference>
<dbReference type="SUPFAM" id="SSF102114">
    <property type="entry name" value="Radical SAM enzymes"/>
    <property type="match status" value="1"/>
</dbReference>
<dbReference type="PROSITE" id="PS51918">
    <property type="entry name" value="RADICAL_SAM"/>
    <property type="match status" value="1"/>
</dbReference>
<dbReference type="Proteomes" id="UP000663720">
    <property type="component" value="Chromosome"/>
</dbReference>
<dbReference type="AlphaFoldDB" id="A0A975GJR3"/>
<evidence type="ECO:0000256" key="5">
    <source>
        <dbReference type="ARBA" id="ARBA00022723"/>
    </source>
</evidence>
<dbReference type="SFLD" id="SFLDG01082">
    <property type="entry name" value="B12-binding_domain_containing"/>
    <property type="match status" value="1"/>
</dbReference>
<dbReference type="InterPro" id="IPR036724">
    <property type="entry name" value="Cobalamin-bd_sf"/>
</dbReference>
<dbReference type="EMBL" id="CP061799">
    <property type="protein sequence ID" value="QTA83757.1"/>
    <property type="molecule type" value="Genomic_DNA"/>
</dbReference>
<evidence type="ECO:0000256" key="6">
    <source>
        <dbReference type="ARBA" id="ARBA00023004"/>
    </source>
</evidence>
<proteinExistence type="predicted"/>
<dbReference type="KEGG" id="dli:dnl_61720"/>
<dbReference type="GO" id="GO:0051539">
    <property type="term" value="F:4 iron, 4 sulfur cluster binding"/>
    <property type="evidence" value="ECO:0007669"/>
    <property type="project" value="UniProtKB-KW"/>
</dbReference>
<dbReference type="PROSITE" id="PS51332">
    <property type="entry name" value="B12_BINDING"/>
    <property type="match status" value="1"/>
</dbReference>
<evidence type="ECO:0000259" key="9">
    <source>
        <dbReference type="PROSITE" id="PS51918"/>
    </source>
</evidence>
<feature type="domain" description="Radical SAM core" evidence="9">
    <location>
        <begin position="221"/>
        <end position="445"/>
    </location>
</feature>
<dbReference type="Gene3D" id="3.40.50.280">
    <property type="entry name" value="Cobalamin-binding domain"/>
    <property type="match status" value="1"/>
</dbReference>
<dbReference type="PANTHER" id="PTHR43409">
    <property type="entry name" value="ANAEROBIC MAGNESIUM-PROTOPORPHYRIN IX MONOMETHYL ESTER CYCLASE-RELATED"/>
    <property type="match status" value="1"/>
</dbReference>
<dbReference type="PANTHER" id="PTHR43409:SF7">
    <property type="entry name" value="BLL1977 PROTEIN"/>
    <property type="match status" value="1"/>
</dbReference>
<gene>
    <name evidence="10" type="ORF">dnl_61720</name>
</gene>
<reference evidence="10" key="1">
    <citation type="journal article" date="2021" name="Microb. Physiol.">
        <title>Proteogenomic Insights into the Physiology of Marine, Sulfate-Reducing, Filamentous Desulfonema limicola and Desulfonema magnum.</title>
        <authorList>
            <person name="Schnaars V."/>
            <person name="Wohlbrand L."/>
            <person name="Scheve S."/>
            <person name="Hinrichs C."/>
            <person name="Reinhardt R."/>
            <person name="Rabus R."/>
        </authorList>
    </citation>
    <scope>NUCLEOTIDE SEQUENCE</scope>
    <source>
        <strain evidence="10">5ac10</strain>
    </source>
</reference>
<evidence type="ECO:0000313" key="10">
    <source>
        <dbReference type="EMBL" id="QTA83757.1"/>
    </source>
</evidence>
<dbReference type="CDD" id="cd02068">
    <property type="entry name" value="radical_SAM_B12_BD"/>
    <property type="match status" value="1"/>
</dbReference>
<sequence>MPDILLIQPPIQDFYLTAKRTIPYGLACIAARLIQQGFSVEIFDSLACSKSRIIELPLEMEYLNQFYGKPDISPFALFHKYRHFGYSFEHIGRIARDSKAFLIGISSLFTAYSSQALECARVVKKFYPGCYIVMGGHHPTSLPESVMECREVDFVIRGEGEAGLPELAGCLKDNGDIKNVPGIVFRDHDNIVKISEPALMADPDDYPLPAMNLVNNRFYQRKKFGSMVIISSRGCPMKCSYCSVGASYLKYRRRCVDSVIREMEHGFYNYNVRFFDFEDENLSLEKSWFLELLEKIQIKFKHWDIELRAMNGLFSPSLDKQVICAMKQAGFKTLNLSLGSASAQQLKKFRRPDVRDSVENAIGLALDCGLEVVCYIIAGALGQNPKDSIFDLLWIASKNVLAGVSVYYPSPGSADYALAKESGMLPKHFSLMRSSTLPISNTTSRLDSITLLRTGRILNFIKTLCDEEKQVLKPLPFDNKIENPGTRKSSGIKILEWFLHDGKIRGLTKEGEIYEHCISQELAEIIRISLINQIQ</sequence>